<protein>
    <submittedName>
        <fullName evidence="1">Putative Pao retrotransposon peptidase-containing protein</fullName>
    </submittedName>
</protein>
<gene>
    <name evidence="1" type="ORF">Hamer_G014924</name>
</gene>
<evidence type="ECO:0000313" key="2">
    <source>
        <dbReference type="Proteomes" id="UP000747542"/>
    </source>
</evidence>
<organism evidence="1 2">
    <name type="scientific">Homarus americanus</name>
    <name type="common">American lobster</name>
    <dbReference type="NCBI Taxonomy" id="6706"/>
    <lineage>
        <taxon>Eukaryota</taxon>
        <taxon>Metazoa</taxon>
        <taxon>Ecdysozoa</taxon>
        <taxon>Arthropoda</taxon>
        <taxon>Crustacea</taxon>
        <taxon>Multicrustacea</taxon>
        <taxon>Malacostraca</taxon>
        <taxon>Eumalacostraca</taxon>
        <taxon>Eucarida</taxon>
        <taxon>Decapoda</taxon>
        <taxon>Pleocyemata</taxon>
        <taxon>Astacidea</taxon>
        <taxon>Nephropoidea</taxon>
        <taxon>Nephropidae</taxon>
        <taxon>Homarus</taxon>
    </lineage>
</organism>
<reference evidence="1" key="1">
    <citation type="journal article" date="2021" name="Sci. Adv.">
        <title>The American lobster genome reveals insights on longevity, neural, and immune adaptations.</title>
        <authorList>
            <person name="Polinski J.M."/>
            <person name="Zimin A.V."/>
            <person name="Clark K.F."/>
            <person name="Kohn A.B."/>
            <person name="Sadowski N."/>
            <person name="Timp W."/>
            <person name="Ptitsyn A."/>
            <person name="Khanna P."/>
            <person name="Romanova D.Y."/>
            <person name="Williams P."/>
            <person name="Greenwood S.J."/>
            <person name="Moroz L.L."/>
            <person name="Walt D.R."/>
            <person name="Bodnar A.G."/>
        </authorList>
    </citation>
    <scope>NUCLEOTIDE SEQUENCE</scope>
    <source>
        <strain evidence="1">GMGI-L3</strain>
    </source>
</reference>
<dbReference type="Proteomes" id="UP000747542">
    <property type="component" value="Unassembled WGS sequence"/>
</dbReference>
<dbReference type="Pfam" id="PF05380">
    <property type="entry name" value="Peptidase_A17"/>
    <property type="match status" value="1"/>
</dbReference>
<feature type="non-terminal residue" evidence="1">
    <location>
        <position position="1"/>
    </location>
</feature>
<proteinExistence type="predicted"/>
<keyword evidence="2" id="KW-1185">Reference proteome</keyword>
<dbReference type="PANTHER" id="PTHR46704">
    <property type="entry name" value="CXC DOMAIN-CONTAINING PROTEIN-RELATED"/>
    <property type="match status" value="1"/>
</dbReference>
<dbReference type="EMBL" id="JAHLQT010035946">
    <property type="protein sequence ID" value="KAG7158040.1"/>
    <property type="molecule type" value="Genomic_DNA"/>
</dbReference>
<comment type="caution">
    <text evidence="1">The sequence shown here is derived from an EMBL/GenBank/DDBJ whole genome shotgun (WGS) entry which is preliminary data.</text>
</comment>
<sequence>KPWREKVNWDTLLDDIYIQQWEKIRDKFRLSTKINVPRRFDIGKDMVDYDKDQLHVFYDASAKAYRAVIYYVAGTGCSLIMAKTKVAPLTPIQLADKIIDAPHVTSSILDGPAVVEMLKPGGSKTFQEYSAAVFIPYIESQLEYRSRLDLVWDCYLKSGSLKATVRCNHGKAFEDASLPLVLYLATGKTFSSTVTTKRNSSVSCQNRLCKSKQLVVTDKKQVLTVPPRKDTANLAPCNHEEADTRMMVHAADALKCGHRRILIRTVDTDVVILAVALANERRKNRRCIAAPQIAKALGPEKSRALPVFHAITGCDTVSVFAGHSKKAAWAKWNAFPEVTTAFLSLASTPSELPDGVLSTLARFIVLLYDRMSTCCDVNVLRKKLFSRKSKSLEHLPPVSSSGAAHKESCLSGWTYLGTGRNSVCQSAIAM</sequence>
<name>A0A8J5JI74_HOMAM</name>
<dbReference type="PANTHER" id="PTHR46704:SF9">
    <property type="entry name" value="BHLH DOMAIN-CONTAINING PROTEIN"/>
    <property type="match status" value="1"/>
</dbReference>
<evidence type="ECO:0000313" key="1">
    <source>
        <dbReference type="EMBL" id="KAG7158040.1"/>
    </source>
</evidence>
<accession>A0A8J5JI74</accession>
<dbReference type="InterPro" id="IPR008042">
    <property type="entry name" value="Retrotrans_Pao"/>
</dbReference>
<dbReference type="AlphaFoldDB" id="A0A8J5JI74"/>